<proteinExistence type="predicted"/>
<accession>A0A8J2P3E0</accession>
<keyword evidence="2" id="KW-1185">Reference proteome</keyword>
<feature type="non-terminal residue" evidence="1">
    <location>
        <position position="1"/>
    </location>
</feature>
<protein>
    <submittedName>
        <fullName evidence="1">Uncharacterized protein</fullName>
    </submittedName>
</protein>
<sequence>MKTCQNRFICYITDYCIKYILTSNFHLCKDI</sequence>
<evidence type="ECO:0000313" key="2">
    <source>
        <dbReference type="Proteomes" id="UP000708208"/>
    </source>
</evidence>
<organism evidence="1 2">
    <name type="scientific">Allacma fusca</name>
    <dbReference type="NCBI Taxonomy" id="39272"/>
    <lineage>
        <taxon>Eukaryota</taxon>
        <taxon>Metazoa</taxon>
        <taxon>Ecdysozoa</taxon>
        <taxon>Arthropoda</taxon>
        <taxon>Hexapoda</taxon>
        <taxon>Collembola</taxon>
        <taxon>Symphypleona</taxon>
        <taxon>Sminthuridae</taxon>
        <taxon>Allacma</taxon>
    </lineage>
</organism>
<comment type="caution">
    <text evidence="1">The sequence shown here is derived from an EMBL/GenBank/DDBJ whole genome shotgun (WGS) entry which is preliminary data.</text>
</comment>
<evidence type="ECO:0000313" key="1">
    <source>
        <dbReference type="EMBL" id="CAG7724036.1"/>
    </source>
</evidence>
<dbReference type="AlphaFoldDB" id="A0A8J2P3E0"/>
<gene>
    <name evidence="1" type="ORF">AFUS01_LOCUS13081</name>
</gene>
<dbReference type="Proteomes" id="UP000708208">
    <property type="component" value="Unassembled WGS sequence"/>
</dbReference>
<reference evidence="1" key="1">
    <citation type="submission" date="2021-06" db="EMBL/GenBank/DDBJ databases">
        <authorList>
            <person name="Hodson N. C."/>
            <person name="Mongue J. A."/>
            <person name="Jaron S. K."/>
        </authorList>
    </citation>
    <scope>NUCLEOTIDE SEQUENCE</scope>
</reference>
<dbReference type="EMBL" id="CAJVCH010105082">
    <property type="protein sequence ID" value="CAG7724036.1"/>
    <property type="molecule type" value="Genomic_DNA"/>
</dbReference>
<name>A0A8J2P3E0_9HEXA</name>